<name>A0A6N8U001_9STAP</name>
<keyword evidence="1" id="KW-0812">Transmembrane</keyword>
<gene>
    <name evidence="2" type="ORF">GQ671_09915</name>
</gene>
<keyword evidence="1" id="KW-1133">Transmembrane helix</keyword>
<reference evidence="2 3" key="1">
    <citation type="submission" date="2019-12" db="EMBL/GenBank/DDBJ databases">
        <title>Salinicoccus cyprini sp. nov., isolated from gastro-intestinal tract of mirror carp, Cyprinus carpio var. specularis, collected from Gobind Sagar Reservoir, Himachal Pradesh, India.</title>
        <authorList>
            <person name="Talwar C."/>
            <person name="Singh A.K."/>
            <person name="Lal R."/>
            <person name="Negi R.K."/>
        </authorList>
    </citation>
    <scope>NUCLEOTIDE SEQUENCE [LARGE SCALE GENOMIC DNA]</scope>
    <source>
        <strain evidence="2 3">J-82</strain>
    </source>
</reference>
<accession>A0A6N8U001</accession>
<dbReference type="EMBL" id="WUUK01000004">
    <property type="protein sequence ID" value="MXQ51578.1"/>
    <property type="molecule type" value="Genomic_DNA"/>
</dbReference>
<dbReference type="Proteomes" id="UP000436284">
    <property type="component" value="Unassembled WGS sequence"/>
</dbReference>
<feature type="transmembrane region" description="Helical" evidence="1">
    <location>
        <begin position="80"/>
        <end position="105"/>
    </location>
</feature>
<dbReference type="Pfam" id="PF11391">
    <property type="entry name" value="DUF2798"/>
    <property type="match status" value="2"/>
</dbReference>
<sequence>MPTTKKESLVFSMIMCFFLVFIMTIYNEILNGNIFTLPFSKQVFSFILAYTIALFLDMVLVAPIAKSIGHKVYSLTAKKIFMILTISFFMVIGMALLMSIFGLIMSMNAGAVGDTSILNLYLSTFLKNFIFALPLQLLIAGPLVRFIFSKIPFNQTTAA</sequence>
<evidence type="ECO:0000313" key="3">
    <source>
        <dbReference type="Proteomes" id="UP000436284"/>
    </source>
</evidence>
<keyword evidence="3" id="KW-1185">Reference proteome</keyword>
<comment type="caution">
    <text evidence="2">The sequence shown here is derived from an EMBL/GenBank/DDBJ whole genome shotgun (WGS) entry which is preliminary data.</text>
</comment>
<feature type="transmembrane region" description="Helical" evidence="1">
    <location>
        <begin position="46"/>
        <end position="68"/>
    </location>
</feature>
<feature type="transmembrane region" description="Helical" evidence="1">
    <location>
        <begin position="125"/>
        <end position="148"/>
    </location>
</feature>
<dbReference type="InterPro" id="IPR021529">
    <property type="entry name" value="DUF2798"/>
</dbReference>
<evidence type="ECO:0000256" key="1">
    <source>
        <dbReference type="SAM" id="Phobius"/>
    </source>
</evidence>
<evidence type="ECO:0000313" key="2">
    <source>
        <dbReference type="EMBL" id="MXQ51578.1"/>
    </source>
</evidence>
<proteinExistence type="predicted"/>
<protein>
    <submittedName>
        <fullName evidence="2">DUF2798 domain-containing protein</fullName>
    </submittedName>
</protein>
<organism evidence="2 3">
    <name type="scientific">Salinicoccus hispanicus</name>
    <dbReference type="NCBI Taxonomy" id="157225"/>
    <lineage>
        <taxon>Bacteria</taxon>
        <taxon>Bacillati</taxon>
        <taxon>Bacillota</taxon>
        <taxon>Bacilli</taxon>
        <taxon>Bacillales</taxon>
        <taxon>Staphylococcaceae</taxon>
        <taxon>Salinicoccus</taxon>
    </lineage>
</organism>
<dbReference type="OrthoDB" id="7062363at2"/>
<dbReference type="AlphaFoldDB" id="A0A6N8U001"/>
<dbReference type="RefSeq" id="WP_160656449.1">
    <property type="nucleotide sequence ID" value="NZ_JBHRWU010000001.1"/>
</dbReference>
<keyword evidence="1" id="KW-0472">Membrane</keyword>
<feature type="transmembrane region" description="Helical" evidence="1">
    <location>
        <begin position="9"/>
        <end position="26"/>
    </location>
</feature>